<organism evidence="1 2">
    <name type="scientific">Linum trigynum</name>
    <dbReference type="NCBI Taxonomy" id="586398"/>
    <lineage>
        <taxon>Eukaryota</taxon>
        <taxon>Viridiplantae</taxon>
        <taxon>Streptophyta</taxon>
        <taxon>Embryophyta</taxon>
        <taxon>Tracheophyta</taxon>
        <taxon>Spermatophyta</taxon>
        <taxon>Magnoliopsida</taxon>
        <taxon>eudicotyledons</taxon>
        <taxon>Gunneridae</taxon>
        <taxon>Pentapetalae</taxon>
        <taxon>rosids</taxon>
        <taxon>fabids</taxon>
        <taxon>Malpighiales</taxon>
        <taxon>Linaceae</taxon>
        <taxon>Linum</taxon>
    </lineage>
</organism>
<name>A0AAV2CER9_9ROSI</name>
<keyword evidence="2" id="KW-1185">Reference proteome</keyword>
<protein>
    <submittedName>
        <fullName evidence="1">Uncharacterized protein</fullName>
    </submittedName>
</protein>
<dbReference type="EMBL" id="OZ034813">
    <property type="protein sequence ID" value="CAL1354907.1"/>
    <property type="molecule type" value="Genomic_DNA"/>
</dbReference>
<reference evidence="1 2" key="1">
    <citation type="submission" date="2024-04" db="EMBL/GenBank/DDBJ databases">
        <authorList>
            <person name="Fracassetti M."/>
        </authorList>
    </citation>
    <scope>NUCLEOTIDE SEQUENCE [LARGE SCALE GENOMIC DNA]</scope>
</reference>
<evidence type="ECO:0000313" key="1">
    <source>
        <dbReference type="EMBL" id="CAL1354907.1"/>
    </source>
</evidence>
<gene>
    <name evidence="1" type="ORF">LTRI10_LOCUS2691</name>
</gene>
<dbReference type="Proteomes" id="UP001497516">
    <property type="component" value="Chromosome 1"/>
</dbReference>
<accession>A0AAV2CER9</accession>
<evidence type="ECO:0000313" key="2">
    <source>
        <dbReference type="Proteomes" id="UP001497516"/>
    </source>
</evidence>
<dbReference type="AlphaFoldDB" id="A0AAV2CER9"/>
<proteinExistence type="predicted"/>
<sequence>MTVHDRLLLHTTMQFQSWFLPPASQRKHPSYQPICLDNPMKPPARQSKIVLLIRDQLVIEGTRTYALPRPCSKRIEIGDERGVILPPEDDAAATVKTLKSSAPELI</sequence>